<sequence>MTKLKGYRVMLGKTQRDMAKELNISVQSYNNKETGKTAFSDREKLAIKSLVAEIKSDITIDELFY</sequence>
<dbReference type="CDD" id="cd00093">
    <property type="entry name" value="HTH_XRE"/>
    <property type="match status" value="1"/>
</dbReference>
<proteinExistence type="predicted"/>
<evidence type="ECO:0000313" key="3">
    <source>
        <dbReference type="Proteomes" id="UP000509833"/>
    </source>
</evidence>
<organism evidence="2 3">
    <name type="scientific">Streptococcus thermophilus</name>
    <dbReference type="NCBI Taxonomy" id="1308"/>
    <lineage>
        <taxon>Bacteria</taxon>
        <taxon>Bacillati</taxon>
        <taxon>Bacillota</taxon>
        <taxon>Bacilli</taxon>
        <taxon>Lactobacillales</taxon>
        <taxon>Streptococcaceae</taxon>
        <taxon>Streptococcus</taxon>
    </lineage>
</organism>
<dbReference type="Proteomes" id="UP000509833">
    <property type="component" value="Chromosome"/>
</dbReference>
<dbReference type="SUPFAM" id="SSF47413">
    <property type="entry name" value="lambda repressor-like DNA-binding domains"/>
    <property type="match status" value="1"/>
</dbReference>
<evidence type="ECO:0000259" key="1">
    <source>
        <dbReference type="PROSITE" id="PS50943"/>
    </source>
</evidence>
<name>A0A8D6U1M2_STRTR</name>
<dbReference type="GO" id="GO:0003677">
    <property type="term" value="F:DNA binding"/>
    <property type="evidence" value="ECO:0007669"/>
    <property type="project" value="InterPro"/>
</dbReference>
<protein>
    <recommendedName>
        <fullName evidence="1">HTH cro/C1-type domain-containing protein</fullName>
    </recommendedName>
</protein>
<gene>
    <name evidence="2" type="ORF">STHERMO_0053</name>
</gene>
<evidence type="ECO:0000313" key="2">
    <source>
        <dbReference type="EMBL" id="CAD0135637.1"/>
    </source>
</evidence>
<reference evidence="2 3" key="1">
    <citation type="submission" date="2020-06" db="EMBL/GenBank/DDBJ databases">
        <authorList>
            <person name="Chuat V."/>
        </authorList>
    </citation>
    <scope>NUCLEOTIDE SEQUENCE [LARGE SCALE GENOMIC DNA]</scope>
    <source>
        <strain evidence="2">STH_CIRM_336</strain>
    </source>
</reference>
<dbReference type="InterPro" id="IPR010982">
    <property type="entry name" value="Lambda_DNA-bd_dom_sf"/>
</dbReference>
<dbReference type="AlphaFoldDB" id="A0A8D6U1M2"/>
<dbReference type="RefSeq" id="WP_179974130.1">
    <property type="nucleotide sequence ID" value="NZ_CP125765.1"/>
</dbReference>
<dbReference type="Gene3D" id="1.10.260.40">
    <property type="entry name" value="lambda repressor-like DNA-binding domains"/>
    <property type="match status" value="1"/>
</dbReference>
<feature type="domain" description="HTH cro/C1-type" evidence="1">
    <location>
        <begin position="4"/>
        <end position="37"/>
    </location>
</feature>
<dbReference type="PROSITE" id="PS50943">
    <property type="entry name" value="HTH_CROC1"/>
    <property type="match status" value="1"/>
</dbReference>
<accession>A0A8D6U1M2</accession>
<dbReference type="InterPro" id="IPR001387">
    <property type="entry name" value="Cro/C1-type_HTH"/>
</dbReference>
<dbReference type="Pfam" id="PF01381">
    <property type="entry name" value="HTH_3"/>
    <property type="match status" value="1"/>
</dbReference>
<dbReference type="EMBL" id="LR822017">
    <property type="protein sequence ID" value="CAD0135637.1"/>
    <property type="molecule type" value="Genomic_DNA"/>
</dbReference>